<protein>
    <submittedName>
        <fullName evidence="1">Uncharacterized protein</fullName>
    </submittedName>
</protein>
<evidence type="ECO:0000313" key="1">
    <source>
        <dbReference type="EMBL" id="KAK1941561.1"/>
    </source>
</evidence>
<evidence type="ECO:0000313" key="2">
    <source>
        <dbReference type="Proteomes" id="UP001259832"/>
    </source>
</evidence>
<keyword evidence="2" id="KW-1185">Reference proteome</keyword>
<proteinExistence type="predicted"/>
<sequence length="91" mass="9900">MITNDAIEMAYYLKVLSEILLQDQVLTIIQARQIGDLSGPVSKPPTTTDRLNAVKVLLDLLQEASLVAGVRSELLIRLGTSNSSDCDSRSI</sequence>
<dbReference type="AlphaFoldDB" id="A0AAD9GN91"/>
<comment type="caution">
    <text evidence="1">The sequence shown here is derived from an EMBL/GenBank/DDBJ whole genome shotgun (WGS) entry which is preliminary data.</text>
</comment>
<organism evidence="1 2">
    <name type="scientific">Phytophthora citrophthora</name>
    <dbReference type="NCBI Taxonomy" id="4793"/>
    <lineage>
        <taxon>Eukaryota</taxon>
        <taxon>Sar</taxon>
        <taxon>Stramenopiles</taxon>
        <taxon>Oomycota</taxon>
        <taxon>Peronosporomycetes</taxon>
        <taxon>Peronosporales</taxon>
        <taxon>Peronosporaceae</taxon>
        <taxon>Phytophthora</taxon>
    </lineage>
</organism>
<reference evidence="1" key="1">
    <citation type="submission" date="2023-08" db="EMBL/GenBank/DDBJ databases">
        <title>Reference Genome Resource for the Citrus Pathogen Phytophthora citrophthora.</title>
        <authorList>
            <person name="Moller H."/>
            <person name="Coetzee B."/>
            <person name="Rose L.J."/>
            <person name="Van Niekerk J.M."/>
        </authorList>
    </citation>
    <scope>NUCLEOTIDE SEQUENCE</scope>
    <source>
        <strain evidence="1">STE-U-9442</strain>
    </source>
</reference>
<dbReference type="EMBL" id="JASMQC010000012">
    <property type="protein sequence ID" value="KAK1941561.1"/>
    <property type="molecule type" value="Genomic_DNA"/>
</dbReference>
<dbReference type="Proteomes" id="UP001259832">
    <property type="component" value="Unassembled WGS sequence"/>
</dbReference>
<gene>
    <name evidence="1" type="ORF">P3T76_007427</name>
</gene>
<accession>A0AAD9GN91</accession>
<name>A0AAD9GN91_9STRA</name>